<feature type="region of interest" description="Disordered" evidence="8">
    <location>
        <begin position="1"/>
        <end position="21"/>
    </location>
</feature>
<evidence type="ECO:0000256" key="3">
    <source>
        <dbReference type="ARBA" id="ARBA00022475"/>
    </source>
</evidence>
<feature type="transmembrane region" description="Helical" evidence="7">
    <location>
        <begin position="215"/>
        <end position="234"/>
    </location>
</feature>
<gene>
    <name evidence="10" type="ORF">HND93_23150</name>
</gene>
<evidence type="ECO:0000256" key="4">
    <source>
        <dbReference type="ARBA" id="ARBA00022692"/>
    </source>
</evidence>
<evidence type="ECO:0000256" key="8">
    <source>
        <dbReference type="SAM" id="MobiDB-lite"/>
    </source>
</evidence>
<keyword evidence="2 7" id="KW-0813">Transport</keyword>
<evidence type="ECO:0000259" key="9">
    <source>
        <dbReference type="PROSITE" id="PS50928"/>
    </source>
</evidence>
<dbReference type="InterPro" id="IPR000515">
    <property type="entry name" value="MetI-like"/>
</dbReference>
<keyword evidence="11" id="KW-1185">Reference proteome</keyword>
<keyword evidence="6 7" id="KW-0472">Membrane</keyword>
<dbReference type="PROSITE" id="PS50928">
    <property type="entry name" value="ABC_TM1"/>
    <property type="match status" value="1"/>
</dbReference>
<dbReference type="EMBL" id="JABFDB010000019">
    <property type="protein sequence ID" value="NYZ22618.1"/>
    <property type="molecule type" value="Genomic_DNA"/>
</dbReference>
<dbReference type="Gene3D" id="1.10.3720.10">
    <property type="entry name" value="MetI-like"/>
    <property type="match status" value="1"/>
</dbReference>
<name>A0ABX2TED8_9PROT</name>
<keyword evidence="5 7" id="KW-1133">Transmembrane helix</keyword>
<keyword evidence="3" id="KW-1003">Cell membrane</keyword>
<feature type="compositionally biased region" description="Basic and acidic residues" evidence="8">
    <location>
        <begin position="1"/>
        <end position="19"/>
    </location>
</feature>
<dbReference type="InterPro" id="IPR035906">
    <property type="entry name" value="MetI-like_sf"/>
</dbReference>
<feature type="transmembrane region" description="Helical" evidence="7">
    <location>
        <begin position="246"/>
        <end position="264"/>
    </location>
</feature>
<evidence type="ECO:0000256" key="1">
    <source>
        <dbReference type="ARBA" id="ARBA00004651"/>
    </source>
</evidence>
<evidence type="ECO:0000256" key="7">
    <source>
        <dbReference type="RuleBase" id="RU363032"/>
    </source>
</evidence>
<evidence type="ECO:0000256" key="6">
    <source>
        <dbReference type="ARBA" id="ARBA00023136"/>
    </source>
</evidence>
<dbReference type="Proteomes" id="UP000584642">
    <property type="component" value="Unassembled WGS sequence"/>
</dbReference>
<comment type="caution">
    <text evidence="10">The sequence shown here is derived from an EMBL/GenBank/DDBJ whole genome shotgun (WGS) entry which is preliminary data.</text>
</comment>
<accession>A0ABX2TED8</accession>
<dbReference type="CDD" id="cd06261">
    <property type="entry name" value="TM_PBP2"/>
    <property type="match status" value="1"/>
</dbReference>
<comment type="subcellular location">
    <subcellularLocation>
        <location evidence="1 7">Cell membrane</location>
        <topology evidence="1 7">Multi-pass membrane protein</topology>
    </subcellularLocation>
</comment>
<feature type="transmembrane region" description="Helical" evidence="7">
    <location>
        <begin position="188"/>
        <end position="208"/>
    </location>
</feature>
<evidence type="ECO:0000313" key="11">
    <source>
        <dbReference type="Proteomes" id="UP000584642"/>
    </source>
</evidence>
<sequence>MTRTADDRLAHPTLPEETRSGGGLMTGVTNLLYVILPLVALGVAWELLARLSGMPAALLPPVSDILAAIVKLAADGFLWTDIAGTITRLFKSVIVGIVIGTAIGVMMGYFKMWERVLSAPVNFLLAIPGTALFPLSMIWFGLTEAAITSILMYEVALTVVLNTWSGVKAVDNSMIRAGKAFGATGLSLFWRVLIPAALPSIIAGYRLAFSRCWRILIVAEMLVSVTSGLGYRIYWGREFFHSEVVYAGLLVVGLVGLLIERVFLRTLEIMTVERWGTVRELS</sequence>
<proteinExistence type="inferred from homology"/>
<reference evidence="10 11" key="1">
    <citation type="submission" date="2020-05" db="EMBL/GenBank/DDBJ databases">
        <title>Azospirillum oleiclasticum sp. nov, a nitrogen-fixing and heavy crude oil-emulsifying bacterium isolated from the crude oil of Yumen Oilfield.</title>
        <authorList>
            <person name="Wu D."/>
            <person name="Cai M."/>
            <person name="Zhang X."/>
        </authorList>
    </citation>
    <scope>NUCLEOTIDE SEQUENCE [LARGE SCALE GENOMIC DNA]</scope>
    <source>
        <strain evidence="10 11">ROY-1-1-2</strain>
    </source>
</reference>
<evidence type="ECO:0000313" key="10">
    <source>
        <dbReference type="EMBL" id="NYZ22618.1"/>
    </source>
</evidence>
<feature type="transmembrane region" description="Helical" evidence="7">
    <location>
        <begin position="31"/>
        <end position="49"/>
    </location>
</feature>
<evidence type="ECO:0000256" key="5">
    <source>
        <dbReference type="ARBA" id="ARBA00022989"/>
    </source>
</evidence>
<dbReference type="RefSeq" id="WP_180287670.1">
    <property type="nucleotide sequence ID" value="NZ_JABFFR010000025.1"/>
</dbReference>
<feature type="transmembrane region" description="Helical" evidence="7">
    <location>
        <begin position="56"/>
        <end position="74"/>
    </location>
</feature>
<comment type="similarity">
    <text evidence="7">Belongs to the binding-protein-dependent transport system permease family.</text>
</comment>
<feature type="transmembrane region" description="Helical" evidence="7">
    <location>
        <begin position="89"/>
        <end position="110"/>
    </location>
</feature>
<dbReference type="Pfam" id="PF00528">
    <property type="entry name" value="BPD_transp_1"/>
    <property type="match status" value="1"/>
</dbReference>
<protein>
    <submittedName>
        <fullName evidence="10">ABC transporter permease</fullName>
    </submittedName>
</protein>
<feature type="domain" description="ABC transmembrane type-1" evidence="9">
    <location>
        <begin position="82"/>
        <end position="263"/>
    </location>
</feature>
<keyword evidence="4 7" id="KW-0812">Transmembrane</keyword>
<dbReference type="PANTHER" id="PTHR30151">
    <property type="entry name" value="ALKANE SULFONATE ABC TRANSPORTER-RELATED, MEMBRANE SUBUNIT"/>
    <property type="match status" value="1"/>
</dbReference>
<evidence type="ECO:0000256" key="2">
    <source>
        <dbReference type="ARBA" id="ARBA00022448"/>
    </source>
</evidence>
<dbReference type="PANTHER" id="PTHR30151:SF16">
    <property type="entry name" value="ABC TRANSPORTER PERMEASE PROTEIN"/>
    <property type="match status" value="1"/>
</dbReference>
<dbReference type="SUPFAM" id="SSF161098">
    <property type="entry name" value="MetI-like"/>
    <property type="match status" value="1"/>
</dbReference>
<organism evidence="10 11">
    <name type="scientific">Azospirillum oleiclasticum</name>
    <dbReference type="NCBI Taxonomy" id="2735135"/>
    <lineage>
        <taxon>Bacteria</taxon>
        <taxon>Pseudomonadati</taxon>
        <taxon>Pseudomonadota</taxon>
        <taxon>Alphaproteobacteria</taxon>
        <taxon>Rhodospirillales</taxon>
        <taxon>Azospirillaceae</taxon>
        <taxon>Azospirillum</taxon>
    </lineage>
</organism>
<feature type="transmembrane region" description="Helical" evidence="7">
    <location>
        <begin position="122"/>
        <end position="142"/>
    </location>
</feature>